<keyword evidence="4" id="KW-1185">Reference proteome</keyword>
<dbReference type="PANTHER" id="PTHR24359">
    <property type="entry name" value="SERINE/THREONINE-PROTEIN KINASE SBK1"/>
    <property type="match status" value="1"/>
</dbReference>
<evidence type="ECO:0000256" key="1">
    <source>
        <dbReference type="SAM" id="MobiDB-lite"/>
    </source>
</evidence>
<dbReference type="GO" id="GO:0004674">
    <property type="term" value="F:protein serine/threonine kinase activity"/>
    <property type="evidence" value="ECO:0007669"/>
    <property type="project" value="TreeGrafter"/>
</dbReference>
<name>A0A9P4PEK8_9PLEO</name>
<dbReference type="OrthoDB" id="248923at2759"/>
<dbReference type="InterPro" id="IPR011009">
    <property type="entry name" value="Kinase-like_dom_sf"/>
</dbReference>
<reference evidence="3" key="1">
    <citation type="journal article" date="2020" name="Stud. Mycol.">
        <title>101 Dothideomycetes genomes: a test case for predicting lifestyles and emergence of pathogens.</title>
        <authorList>
            <person name="Haridas S."/>
            <person name="Albert R."/>
            <person name="Binder M."/>
            <person name="Bloem J."/>
            <person name="Labutti K."/>
            <person name="Salamov A."/>
            <person name="Andreopoulos B."/>
            <person name="Baker S."/>
            <person name="Barry K."/>
            <person name="Bills G."/>
            <person name="Bluhm B."/>
            <person name="Cannon C."/>
            <person name="Castanera R."/>
            <person name="Culley D."/>
            <person name="Daum C."/>
            <person name="Ezra D."/>
            <person name="Gonzalez J."/>
            <person name="Henrissat B."/>
            <person name="Kuo A."/>
            <person name="Liang C."/>
            <person name="Lipzen A."/>
            <person name="Lutzoni F."/>
            <person name="Magnuson J."/>
            <person name="Mondo S."/>
            <person name="Nolan M."/>
            <person name="Ohm R."/>
            <person name="Pangilinan J."/>
            <person name="Park H.-J."/>
            <person name="Ramirez L."/>
            <person name="Alfaro M."/>
            <person name="Sun H."/>
            <person name="Tritt A."/>
            <person name="Yoshinaga Y."/>
            <person name="Zwiers L.-H."/>
            <person name="Turgeon B."/>
            <person name="Goodwin S."/>
            <person name="Spatafora J."/>
            <person name="Crous P."/>
            <person name="Grigoriev I."/>
        </authorList>
    </citation>
    <scope>NUCLEOTIDE SEQUENCE</scope>
    <source>
        <strain evidence="3">CBS 690.94</strain>
    </source>
</reference>
<comment type="caution">
    <text evidence="3">The sequence shown here is derived from an EMBL/GenBank/DDBJ whole genome shotgun (WGS) entry which is preliminary data.</text>
</comment>
<evidence type="ECO:0000259" key="2">
    <source>
        <dbReference type="PROSITE" id="PS50011"/>
    </source>
</evidence>
<organism evidence="3 4">
    <name type="scientific">Karstenula rhodostoma CBS 690.94</name>
    <dbReference type="NCBI Taxonomy" id="1392251"/>
    <lineage>
        <taxon>Eukaryota</taxon>
        <taxon>Fungi</taxon>
        <taxon>Dikarya</taxon>
        <taxon>Ascomycota</taxon>
        <taxon>Pezizomycotina</taxon>
        <taxon>Dothideomycetes</taxon>
        <taxon>Pleosporomycetidae</taxon>
        <taxon>Pleosporales</taxon>
        <taxon>Massarineae</taxon>
        <taxon>Didymosphaeriaceae</taxon>
        <taxon>Karstenula</taxon>
    </lineage>
</organism>
<dbReference type="Proteomes" id="UP000799764">
    <property type="component" value="Unassembled WGS sequence"/>
</dbReference>
<dbReference type="Gene3D" id="1.10.510.10">
    <property type="entry name" value="Transferase(Phosphotransferase) domain 1"/>
    <property type="match status" value="1"/>
</dbReference>
<dbReference type="SMART" id="SM00220">
    <property type="entry name" value="S_TKc"/>
    <property type="match status" value="1"/>
</dbReference>
<dbReference type="EMBL" id="MU001505">
    <property type="protein sequence ID" value="KAF2441738.1"/>
    <property type="molecule type" value="Genomic_DNA"/>
</dbReference>
<evidence type="ECO:0000313" key="4">
    <source>
        <dbReference type="Proteomes" id="UP000799764"/>
    </source>
</evidence>
<evidence type="ECO:0000313" key="3">
    <source>
        <dbReference type="EMBL" id="KAF2441738.1"/>
    </source>
</evidence>
<sequence>MSQLQNFLFVDRTDVANEYYDRRLKRIFLEDKDTSSKNREDQDTGNEDSDDEDEPPKIEVRCKSATDLDEYRVRGELGHKVCNVISTVSSTDNAKMLHAVPGMHKRVESQEFPKPGLVQAACLGTGRLQFEGLFATSLTVSYRRPSSNFAGHEKVQMVFQIDAHGDARRQCLDHLTDGTRLTIVSQNPYVTSYNASAYEVCTEQNIEIVLKQDADLKCLDRSSRRKFATTIQTKAQNMYIAILGTTLPMSVLKHISDRCSSKPNFIPQSRLPLTPTEYPRFKSLDPLQVEQFRSNQLRFLPFMLHEGTYDSVLQTLPYGNTSKIGKGSIGAVSSVSLYNHLHSFPSAWSPCGDDALSRNRFAIKFIAEKYHVYAIREQEFLEKIGPVNHRNILATADLEAFMRAEKVFVPAQRLKAQMRGLAGAVRLIHSGVGGYAGHSHDIKLQNILVFEESQWDCLEWKLADWSCAKMNARVDDSSHRTETFGGNTWCPPEIAPNAKNKREGTSRPHDVWSLGCVFLELIVWHDGGWHAVQEFRTQRREDDDSDYAFSTGRKSDKRLRPSVTSQISRLRTMTEWSGFITVIEGMLAIDPINRCSAEEIVVHLI</sequence>
<dbReference type="GO" id="GO:0005524">
    <property type="term" value="F:ATP binding"/>
    <property type="evidence" value="ECO:0007669"/>
    <property type="project" value="InterPro"/>
</dbReference>
<dbReference type="InterPro" id="IPR000719">
    <property type="entry name" value="Prot_kinase_dom"/>
</dbReference>
<dbReference type="PROSITE" id="PS50011">
    <property type="entry name" value="PROTEIN_KINASE_DOM"/>
    <property type="match status" value="1"/>
</dbReference>
<dbReference type="PANTHER" id="PTHR24359:SF37">
    <property type="entry name" value="PROTEIN KINASE DOMAIN-CONTAINING PROTEIN"/>
    <property type="match status" value="1"/>
</dbReference>
<feature type="compositionally biased region" description="Acidic residues" evidence="1">
    <location>
        <begin position="43"/>
        <end position="54"/>
    </location>
</feature>
<dbReference type="SUPFAM" id="SSF56112">
    <property type="entry name" value="Protein kinase-like (PK-like)"/>
    <property type="match status" value="1"/>
</dbReference>
<dbReference type="Pfam" id="PF00069">
    <property type="entry name" value="Pkinase"/>
    <property type="match status" value="1"/>
</dbReference>
<feature type="region of interest" description="Disordered" evidence="1">
    <location>
        <begin position="31"/>
        <end position="57"/>
    </location>
</feature>
<keyword evidence="3" id="KW-0808">Transferase</keyword>
<accession>A0A9P4PEK8</accession>
<feature type="compositionally biased region" description="Basic and acidic residues" evidence="1">
    <location>
        <begin position="31"/>
        <end position="42"/>
    </location>
</feature>
<protein>
    <submittedName>
        <fullName evidence="3">Kinase-like protein</fullName>
    </submittedName>
</protein>
<keyword evidence="3" id="KW-0418">Kinase</keyword>
<gene>
    <name evidence="3" type="ORF">P171DRAFT_446570</name>
</gene>
<feature type="domain" description="Protein kinase" evidence="2">
    <location>
        <begin position="318"/>
        <end position="605"/>
    </location>
</feature>
<proteinExistence type="predicted"/>
<dbReference type="AlphaFoldDB" id="A0A9P4PEK8"/>